<organism evidence="1 2">
    <name type="scientific">Gordonia hirsuta DSM 44140 = NBRC 16056</name>
    <dbReference type="NCBI Taxonomy" id="1121927"/>
    <lineage>
        <taxon>Bacteria</taxon>
        <taxon>Bacillati</taxon>
        <taxon>Actinomycetota</taxon>
        <taxon>Actinomycetes</taxon>
        <taxon>Mycobacteriales</taxon>
        <taxon>Gordoniaceae</taxon>
        <taxon>Gordonia</taxon>
    </lineage>
</organism>
<gene>
    <name evidence="1" type="ORF">GOHSU_22_00890</name>
</gene>
<name>L7L9N5_9ACTN</name>
<evidence type="ECO:0000313" key="1">
    <source>
        <dbReference type="EMBL" id="GAC57629.1"/>
    </source>
</evidence>
<proteinExistence type="predicted"/>
<accession>L7L9N5</accession>
<keyword evidence="2" id="KW-1185">Reference proteome</keyword>
<dbReference type="Proteomes" id="UP000053405">
    <property type="component" value="Unassembled WGS sequence"/>
</dbReference>
<reference evidence="1 2" key="1">
    <citation type="submission" date="2012-12" db="EMBL/GenBank/DDBJ databases">
        <title>Whole genome shotgun sequence of Gordonia hirsuta NBRC 16056.</title>
        <authorList>
            <person name="Isaki-Nakamura S."/>
            <person name="Hosoyama A."/>
            <person name="Tsuchikane K."/>
            <person name="Katsumata H."/>
            <person name="Baba S."/>
            <person name="Yamazaki S."/>
            <person name="Fujita N."/>
        </authorList>
    </citation>
    <scope>NUCLEOTIDE SEQUENCE [LARGE SCALE GENOMIC DNA]</scope>
    <source>
        <strain evidence="1 2">NBRC 16056</strain>
    </source>
</reference>
<dbReference type="eggNOG" id="ENOG5030KFX">
    <property type="taxonomic scope" value="Bacteria"/>
</dbReference>
<dbReference type="RefSeq" id="WP_005940128.1">
    <property type="nucleotide sequence ID" value="NZ_ATVK01000050.1"/>
</dbReference>
<dbReference type="EMBL" id="BANT01000022">
    <property type="protein sequence ID" value="GAC57629.1"/>
    <property type="molecule type" value="Genomic_DNA"/>
</dbReference>
<comment type="caution">
    <text evidence="1">The sequence shown here is derived from an EMBL/GenBank/DDBJ whole genome shotgun (WGS) entry which is preliminary data.</text>
</comment>
<sequence>MIVDDRFSGVAATREEMAAGLTASFPMYRKLGLGSVGYEVEEIRWLTDRLVQVAVHWLFYDDTGAPLPDSTGHYVLRDSPEGLQACVCIQVDDAQKLTALARERGVDPKLLD</sequence>
<dbReference type="AlphaFoldDB" id="L7L9N5"/>
<evidence type="ECO:0000313" key="2">
    <source>
        <dbReference type="Proteomes" id="UP000053405"/>
    </source>
</evidence>
<protein>
    <submittedName>
        <fullName evidence="1">Uncharacterized protein</fullName>
    </submittedName>
</protein>